<dbReference type="OrthoDB" id="1890922at2759"/>
<accession>A0A9X0CYD5</accession>
<dbReference type="Gene3D" id="1.10.1200.270">
    <property type="entry name" value="Methyltransferase, alpha-helical capping domain"/>
    <property type="match status" value="1"/>
</dbReference>
<gene>
    <name evidence="3" type="ORF">OS493_025315</name>
</gene>
<name>A0A9X0CYD5_9CNID</name>
<sequence length="413" mass="46458">MHSAWLAGFKDQSPHPPSKVIQHKNMRIVFVACLMTGEGRFPSGNITAYEKKVDCLSIPPHSHIPYGADGSGFYSDNTIGCYNVILESAPLMLESVKSASTGAPPCHCYNACVKELRKTHGDDLPIHVVYEDQPVNDFKSLYLRLQGLIPGPKSYVLDFPNVFVTTCGTSFYSQCLPPQSLNLVFSSTAMHWLRDKPCNVTGALHHTMITLPEEAEKFRNQAAKDWETLLLARAKELAPGGRMVLVQFAVDEEGQFLGTTKNTPSSMHHTMRDLWKGLVHDGLITQDEFDKTTFVNYYRTVNEFKKPFEPVDSPVRKAGLSLVSIETNVVPCPYREKWLKNGGDPNAHARWFIPTTRTWSNSTFTSGLSDSRSLEEKANIVDEFFKRYENQVAKRPEDNGMDYVHAYMIIAKN</sequence>
<dbReference type="Pfam" id="PF03492">
    <property type="entry name" value="Methyltransf_7"/>
    <property type="match status" value="1"/>
</dbReference>
<dbReference type="EMBL" id="MU826370">
    <property type="protein sequence ID" value="KAJ7377999.1"/>
    <property type="molecule type" value="Genomic_DNA"/>
</dbReference>
<dbReference type="GO" id="GO:0008168">
    <property type="term" value="F:methyltransferase activity"/>
    <property type="evidence" value="ECO:0007669"/>
    <property type="project" value="InterPro"/>
</dbReference>
<proteinExistence type="predicted"/>
<evidence type="ECO:0000313" key="4">
    <source>
        <dbReference type="Proteomes" id="UP001163046"/>
    </source>
</evidence>
<evidence type="ECO:0000256" key="2">
    <source>
        <dbReference type="ARBA" id="ARBA00022842"/>
    </source>
</evidence>
<dbReference type="GO" id="GO:0046872">
    <property type="term" value="F:metal ion binding"/>
    <property type="evidence" value="ECO:0007669"/>
    <property type="project" value="UniProtKB-KW"/>
</dbReference>
<dbReference type="PANTHER" id="PTHR31009">
    <property type="entry name" value="S-ADENOSYL-L-METHIONINE:CARBOXYL METHYLTRANSFERASE FAMILY PROTEIN"/>
    <property type="match status" value="1"/>
</dbReference>
<dbReference type="Gene3D" id="3.40.50.150">
    <property type="entry name" value="Vaccinia Virus protein VP39"/>
    <property type="match status" value="1"/>
</dbReference>
<dbReference type="Proteomes" id="UP001163046">
    <property type="component" value="Unassembled WGS sequence"/>
</dbReference>
<protein>
    <submittedName>
        <fullName evidence="3">Uncharacterized protein</fullName>
    </submittedName>
</protein>
<organism evidence="3 4">
    <name type="scientific">Desmophyllum pertusum</name>
    <dbReference type="NCBI Taxonomy" id="174260"/>
    <lineage>
        <taxon>Eukaryota</taxon>
        <taxon>Metazoa</taxon>
        <taxon>Cnidaria</taxon>
        <taxon>Anthozoa</taxon>
        <taxon>Hexacorallia</taxon>
        <taxon>Scleractinia</taxon>
        <taxon>Caryophylliina</taxon>
        <taxon>Caryophylliidae</taxon>
        <taxon>Desmophyllum</taxon>
    </lineage>
</organism>
<evidence type="ECO:0000256" key="1">
    <source>
        <dbReference type="ARBA" id="ARBA00022723"/>
    </source>
</evidence>
<comment type="caution">
    <text evidence="3">The sequence shown here is derived from an EMBL/GenBank/DDBJ whole genome shotgun (WGS) entry which is preliminary data.</text>
</comment>
<dbReference type="InterPro" id="IPR042086">
    <property type="entry name" value="MeTrfase_capping"/>
</dbReference>
<keyword evidence="4" id="KW-1185">Reference proteome</keyword>
<keyword evidence="2" id="KW-0460">Magnesium</keyword>
<evidence type="ECO:0000313" key="3">
    <source>
        <dbReference type="EMBL" id="KAJ7377999.1"/>
    </source>
</evidence>
<dbReference type="InterPro" id="IPR005299">
    <property type="entry name" value="MeTrfase_7"/>
</dbReference>
<dbReference type="AlphaFoldDB" id="A0A9X0CYD5"/>
<dbReference type="InterPro" id="IPR029063">
    <property type="entry name" value="SAM-dependent_MTases_sf"/>
</dbReference>
<dbReference type="SUPFAM" id="SSF53335">
    <property type="entry name" value="S-adenosyl-L-methionine-dependent methyltransferases"/>
    <property type="match status" value="1"/>
</dbReference>
<keyword evidence="1" id="KW-0479">Metal-binding</keyword>
<reference evidence="3" key="1">
    <citation type="submission" date="2023-01" db="EMBL/GenBank/DDBJ databases">
        <title>Genome assembly of the deep-sea coral Lophelia pertusa.</title>
        <authorList>
            <person name="Herrera S."/>
            <person name="Cordes E."/>
        </authorList>
    </citation>
    <scope>NUCLEOTIDE SEQUENCE</scope>
    <source>
        <strain evidence="3">USNM1676648</strain>
        <tissue evidence="3">Polyp</tissue>
    </source>
</reference>